<dbReference type="Proteomes" id="UP000285908">
    <property type="component" value="Unassembled WGS sequence"/>
</dbReference>
<dbReference type="AlphaFoldDB" id="A0A438AES6"/>
<proteinExistence type="predicted"/>
<dbReference type="EMBL" id="RQXX01000005">
    <property type="protein sequence ID" value="RVV97182.1"/>
    <property type="molecule type" value="Genomic_DNA"/>
</dbReference>
<evidence type="ECO:0000313" key="1">
    <source>
        <dbReference type="EMBL" id="RVV97182.1"/>
    </source>
</evidence>
<gene>
    <name evidence="1" type="ORF">EKE94_14235</name>
</gene>
<comment type="caution">
    <text evidence="1">The sequence shown here is derived from an EMBL/GenBank/DDBJ whole genome shotgun (WGS) entry which is preliminary data.</text>
</comment>
<dbReference type="OrthoDB" id="7800169at2"/>
<evidence type="ECO:0000313" key="2">
    <source>
        <dbReference type="Proteomes" id="UP000285908"/>
    </source>
</evidence>
<dbReference type="RefSeq" id="WP_127907308.1">
    <property type="nucleotide sequence ID" value="NZ_RQXX01000005.1"/>
</dbReference>
<keyword evidence="2" id="KW-1185">Reference proteome</keyword>
<sequence>MGITVHTLDARNNFFLEVLRDHFKLTPERMHREIQGIVRSTSALLAKKGVDYGALRTALAPQQDRREATFLFNIDFKTSGSYSYPVHQRLLRLFDRQSSHSVLHGDITDERRWGALEQADEELVRVGDRQFESPMLYAVYVNNLTDQMLAYIHGGFEDYPCYVGHVDTTFSSIFKASLSTQLVNAYVQFRGTIIGQHEDDRDALENIDLVGLGFKEAGYTVRSIPGTQFMLLLSYKIERPVVQGYEADTEFSLNAISPIALPLGNCDIEIDPRKFEYLSTNKSKRLEGLGLLGGHLDQLREMIRKRISHNYIYSMVQDDAHGVSRFNIMIEARPADTESWFRALVGLEYKPESERLRLITLF</sequence>
<accession>A0A438AES6</accession>
<protein>
    <submittedName>
        <fullName evidence="1">Uncharacterized protein</fullName>
    </submittedName>
</protein>
<name>A0A438AES6_9RHOB</name>
<reference evidence="1 2" key="1">
    <citation type="submission" date="2018-11" db="EMBL/GenBank/DDBJ databases">
        <title>Mesobaculum littorinae gen. nov., sp. nov., isolated from Littorina scabra that represents a novel genus of the order Rhodobacteraceae.</title>
        <authorList>
            <person name="Li F."/>
        </authorList>
    </citation>
    <scope>NUCLEOTIDE SEQUENCE [LARGE SCALE GENOMIC DNA]</scope>
    <source>
        <strain evidence="1 2">M0103</strain>
    </source>
</reference>
<organism evidence="1 2">
    <name type="scientific">Mesobaculum littorinae</name>
    <dbReference type="NCBI Taxonomy" id="2486419"/>
    <lineage>
        <taxon>Bacteria</taxon>
        <taxon>Pseudomonadati</taxon>
        <taxon>Pseudomonadota</taxon>
        <taxon>Alphaproteobacteria</taxon>
        <taxon>Rhodobacterales</taxon>
        <taxon>Roseobacteraceae</taxon>
        <taxon>Mesobaculum</taxon>
    </lineage>
</organism>